<proteinExistence type="predicted"/>
<dbReference type="Proteomes" id="UP000034201">
    <property type="component" value="Unassembled WGS sequence"/>
</dbReference>
<protein>
    <submittedName>
        <fullName evidence="1">Uncharacterized protein</fullName>
    </submittedName>
</protein>
<dbReference type="AlphaFoldDB" id="A0A0G1ZHA5"/>
<organism evidence="1 2">
    <name type="scientific">Candidatus Adlerbacteria bacterium GW2011_GWC1_50_9</name>
    <dbReference type="NCBI Taxonomy" id="1618608"/>
    <lineage>
        <taxon>Bacteria</taxon>
        <taxon>Candidatus Adleribacteriota</taxon>
    </lineage>
</organism>
<evidence type="ECO:0000313" key="2">
    <source>
        <dbReference type="Proteomes" id="UP000034201"/>
    </source>
</evidence>
<sequence>MLVCNFEFSSLELVCDLVFVICDFGFEKSSFARRNTPNIVSVPKKALTPRSAHGVLPGAGCERFLGV</sequence>
<name>A0A0G1ZHA5_9BACT</name>
<evidence type="ECO:0000313" key="1">
    <source>
        <dbReference type="EMBL" id="KKW18684.1"/>
    </source>
</evidence>
<dbReference type="EMBL" id="LCQQ01000077">
    <property type="protein sequence ID" value="KKW18684.1"/>
    <property type="molecule type" value="Genomic_DNA"/>
</dbReference>
<comment type="caution">
    <text evidence="1">The sequence shown here is derived from an EMBL/GenBank/DDBJ whole genome shotgun (WGS) entry which is preliminary data.</text>
</comment>
<reference evidence="1 2" key="1">
    <citation type="journal article" date="2015" name="Nature">
        <title>rRNA introns, odd ribosomes, and small enigmatic genomes across a large radiation of phyla.</title>
        <authorList>
            <person name="Brown C.T."/>
            <person name="Hug L.A."/>
            <person name="Thomas B.C."/>
            <person name="Sharon I."/>
            <person name="Castelle C.J."/>
            <person name="Singh A."/>
            <person name="Wilkins M.J."/>
            <person name="Williams K.H."/>
            <person name="Banfield J.F."/>
        </authorList>
    </citation>
    <scope>NUCLEOTIDE SEQUENCE [LARGE SCALE GENOMIC DNA]</scope>
</reference>
<gene>
    <name evidence="1" type="ORF">UY61_C0077G0002</name>
</gene>
<accession>A0A0G1ZHA5</accession>